<dbReference type="EC" id="2.7.8.31" evidence="9"/>
<dbReference type="RefSeq" id="WP_251594012.1">
    <property type="nucleotide sequence ID" value="NZ_JAMLJI010000003.1"/>
</dbReference>
<dbReference type="GO" id="GO:0089702">
    <property type="term" value="F:undecaprenyl-phosphate glucose phosphotransferase activity"/>
    <property type="evidence" value="ECO:0007669"/>
    <property type="project" value="UniProtKB-EC"/>
</dbReference>
<comment type="caution">
    <text evidence="9">The sequence shown here is derived from an EMBL/GenBank/DDBJ whole genome shotgun (WGS) entry which is preliminary data.</text>
</comment>
<keyword evidence="4 7" id="KW-0812">Transmembrane</keyword>
<evidence type="ECO:0000313" key="10">
    <source>
        <dbReference type="Proteomes" id="UP001269375"/>
    </source>
</evidence>
<keyword evidence="6 7" id="KW-0472">Membrane</keyword>
<comment type="similarity">
    <text evidence="2">Belongs to the bacterial sugar transferase family.</text>
</comment>
<dbReference type="NCBIfam" id="TIGR03025">
    <property type="entry name" value="EPS_sugtrans"/>
    <property type="match status" value="1"/>
</dbReference>
<name>A0ABU1GWJ3_9GAMM</name>
<dbReference type="Proteomes" id="UP001269375">
    <property type="component" value="Unassembled WGS sequence"/>
</dbReference>
<dbReference type="InterPro" id="IPR017475">
    <property type="entry name" value="EPS_sugar_tfrase"/>
</dbReference>
<accession>A0ABU1GWJ3</accession>
<dbReference type="NCBIfam" id="TIGR03023">
    <property type="entry name" value="WcaJ_sugtrans"/>
    <property type="match status" value="1"/>
</dbReference>
<gene>
    <name evidence="9" type="ORF">QC825_10060</name>
</gene>
<dbReference type="InterPro" id="IPR003362">
    <property type="entry name" value="Bact_transf"/>
</dbReference>
<evidence type="ECO:0000256" key="6">
    <source>
        <dbReference type="ARBA" id="ARBA00023136"/>
    </source>
</evidence>
<dbReference type="Pfam" id="PF13727">
    <property type="entry name" value="CoA_binding_3"/>
    <property type="match status" value="1"/>
</dbReference>
<keyword evidence="5 7" id="KW-1133">Transmembrane helix</keyword>
<evidence type="ECO:0000256" key="4">
    <source>
        <dbReference type="ARBA" id="ARBA00022692"/>
    </source>
</evidence>
<evidence type="ECO:0000256" key="3">
    <source>
        <dbReference type="ARBA" id="ARBA00022679"/>
    </source>
</evidence>
<evidence type="ECO:0000259" key="8">
    <source>
        <dbReference type="Pfam" id="PF02397"/>
    </source>
</evidence>
<feature type="transmembrane region" description="Helical" evidence="7">
    <location>
        <begin position="83"/>
        <end position="105"/>
    </location>
</feature>
<reference evidence="9 10" key="1">
    <citation type="submission" date="2023-04" db="EMBL/GenBank/DDBJ databases">
        <title>A long-awaited taxogenomic arrangement of the family Halomonadaceae.</title>
        <authorList>
            <person name="De La Haba R."/>
            <person name="Chuvochina M."/>
            <person name="Wittouck S."/>
            <person name="Arahal D.R."/>
            <person name="Sanchez-Porro C."/>
            <person name="Hugenholtz P."/>
            <person name="Ventosa A."/>
        </authorList>
    </citation>
    <scope>NUCLEOTIDE SEQUENCE [LARGE SCALE GENOMIC DNA]</scope>
    <source>
        <strain evidence="9 10">DSM 22428</strain>
    </source>
</reference>
<proteinExistence type="inferred from homology"/>
<protein>
    <submittedName>
        <fullName evidence="9">Undecaprenyl-phosphate glucose phosphotransferase</fullName>
        <ecNumber evidence="9">2.7.8.31</ecNumber>
    </submittedName>
</protein>
<sequence>MSRERTVKSINGYDTYTMALARLADWGAVLFGGWLAYLFRFKAWHIEVERYSWAVLVFLLLVAIIFPVMKVYQSWRGKFRHRLILQIGMAYALVGLSLTFILYFFDLSELYSRIWIALFIAISFFSSVMIRGMAYPLINRLRLSGRNRREVLIIGDTQSCYTAMMSVMNNPSCGFDVGRVILLEGEDEYPFAHFQSDIEYYHRGEPLEVTEREVWLCLPLERGSEVKAILEDLSLTSSNIRYMPDMRDFRLINHNISQISDLLMLDITCSPMSGASVVKKRLEDLMLSALFLVVLSPLMLLLALGVKLSSRGPVLYSQERVSWNGKPFRMLKFRTMAASCEGGGVLWGKASAKPVTSFGRFLRRTSLDELPQFINVLKGDMSIVGPRPERTVFVEQFRSEIPGYMQKHMMKAGITGWAQVNGWRGDTGLKKRIECDLWYIENWSMLLDLKIIFLTACKMFIDKNAC</sequence>
<keyword evidence="3 9" id="KW-0808">Transferase</keyword>
<dbReference type="EMBL" id="JARWAO010000005">
    <property type="protein sequence ID" value="MDR5896416.1"/>
    <property type="molecule type" value="Genomic_DNA"/>
</dbReference>
<comment type="subcellular location">
    <subcellularLocation>
        <location evidence="1">Membrane</location>
        <topology evidence="1">Multi-pass membrane protein</topology>
    </subcellularLocation>
</comment>
<feature type="transmembrane region" description="Helical" evidence="7">
    <location>
        <begin position="51"/>
        <end position="71"/>
    </location>
</feature>
<evidence type="ECO:0000256" key="1">
    <source>
        <dbReference type="ARBA" id="ARBA00004141"/>
    </source>
</evidence>
<organism evidence="9 10">
    <name type="scientific">Larsenimonas suaedae</name>
    <dbReference type="NCBI Taxonomy" id="1851019"/>
    <lineage>
        <taxon>Bacteria</taxon>
        <taxon>Pseudomonadati</taxon>
        <taxon>Pseudomonadota</taxon>
        <taxon>Gammaproteobacteria</taxon>
        <taxon>Oceanospirillales</taxon>
        <taxon>Halomonadaceae</taxon>
        <taxon>Larsenimonas</taxon>
    </lineage>
</organism>
<feature type="domain" description="Bacterial sugar transferase" evidence="8">
    <location>
        <begin position="280"/>
        <end position="460"/>
    </location>
</feature>
<evidence type="ECO:0000256" key="2">
    <source>
        <dbReference type="ARBA" id="ARBA00006464"/>
    </source>
</evidence>
<keyword evidence="10" id="KW-1185">Reference proteome</keyword>
<feature type="transmembrane region" description="Helical" evidence="7">
    <location>
        <begin position="20"/>
        <end position="39"/>
    </location>
</feature>
<dbReference type="InterPro" id="IPR017473">
    <property type="entry name" value="Undecaprenyl-P_gluc_Ptfrase"/>
</dbReference>
<dbReference type="Pfam" id="PF02397">
    <property type="entry name" value="Bac_transf"/>
    <property type="match status" value="1"/>
</dbReference>
<feature type="transmembrane region" description="Helical" evidence="7">
    <location>
        <begin position="285"/>
        <end position="306"/>
    </location>
</feature>
<dbReference type="PANTHER" id="PTHR30576:SF0">
    <property type="entry name" value="UNDECAPRENYL-PHOSPHATE N-ACETYLGALACTOSAMINYL 1-PHOSPHATE TRANSFERASE-RELATED"/>
    <property type="match status" value="1"/>
</dbReference>
<feature type="transmembrane region" description="Helical" evidence="7">
    <location>
        <begin position="111"/>
        <end position="138"/>
    </location>
</feature>
<evidence type="ECO:0000313" key="9">
    <source>
        <dbReference type="EMBL" id="MDR5896416.1"/>
    </source>
</evidence>
<dbReference type="PANTHER" id="PTHR30576">
    <property type="entry name" value="COLANIC BIOSYNTHESIS UDP-GLUCOSE LIPID CARRIER TRANSFERASE"/>
    <property type="match status" value="1"/>
</dbReference>
<evidence type="ECO:0000256" key="7">
    <source>
        <dbReference type="SAM" id="Phobius"/>
    </source>
</evidence>
<evidence type="ECO:0000256" key="5">
    <source>
        <dbReference type="ARBA" id="ARBA00022989"/>
    </source>
</evidence>